<feature type="region of interest" description="Disordered" evidence="1">
    <location>
        <begin position="155"/>
        <end position="277"/>
    </location>
</feature>
<feature type="compositionally biased region" description="Polar residues" evidence="1">
    <location>
        <begin position="695"/>
        <end position="707"/>
    </location>
</feature>
<accession>A0ABR2IXR6</accession>
<name>A0ABR2IXR6_9EUKA</name>
<feature type="region of interest" description="Disordered" evidence="1">
    <location>
        <begin position="380"/>
        <end position="405"/>
    </location>
</feature>
<dbReference type="PROSITE" id="PS50096">
    <property type="entry name" value="IQ"/>
    <property type="match status" value="1"/>
</dbReference>
<feature type="region of interest" description="Disordered" evidence="1">
    <location>
        <begin position="805"/>
        <end position="833"/>
    </location>
</feature>
<proteinExistence type="predicted"/>
<organism evidence="2 3">
    <name type="scientific">Tritrichomonas musculus</name>
    <dbReference type="NCBI Taxonomy" id="1915356"/>
    <lineage>
        <taxon>Eukaryota</taxon>
        <taxon>Metamonada</taxon>
        <taxon>Parabasalia</taxon>
        <taxon>Tritrichomonadida</taxon>
        <taxon>Tritrichomonadidae</taxon>
        <taxon>Tritrichomonas</taxon>
    </lineage>
</organism>
<feature type="compositionally biased region" description="Basic and acidic residues" evidence="1">
    <location>
        <begin position="237"/>
        <end position="277"/>
    </location>
</feature>
<feature type="compositionally biased region" description="Basic and acidic residues" evidence="1">
    <location>
        <begin position="196"/>
        <end position="209"/>
    </location>
</feature>
<comment type="caution">
    <text evidence="2">The sequence shown here is derived from an EMBL/GenBank/DDBJ whole genome shotgun (WGS) entry which is preliminary data.</text>
</comment>
<feature type="compositionally biased region" description="Basic and acidic residues" evidence="1">
    <location>
        <begin position="685"/>
        <end position="694"/>
    </location>
</feature>
<evidence type="ECO:0000256" key="1">
    <source>
        <dbReference type="SAM" id="MobiDB-lite"/>
    </source>
</evidence>
<dbReference type="Proteomes" id="UP001470230">
    <property type="component" value="Unassembled WGS sequence"/>
</dbReference>
<feature type="compositionally biased region" description="Basic and acidic residues" evidence="1">
    <location>
        <begin position="386"/>
        <end position="402"/>
    </location>
</feature>
<feature type="compositionally biased region" description="Polar residues" evidence="1">
    <location>
        <begin position="170"/>
        <end position="191"/>
    </location>
</feature>
<protein>
    <recommendedName>
        <fullName evidence="4">IQ calmodulin-binding motif family protein</fullName>
    </recommendedName>
</protein>
<feature type="compositionally biased region" description="Low complexity" evidence="1">
    <location>
        <begin position="817"/>
        <end position="833"/>
    </location>
</feature>
<feature type="region of interest" description="Disordered" evidence="1">
    <location>
        <begin position="297"/>
        <end position="346"/>
    </location>
</feature>
<feature type="region of interest" description="Disordered" evidence="1">
    <location>
        <begin position="672"/>
        <end position="728"/>
    </location>
</feature>
<keyword evidence="3" id="KW-1185">Reference proteome</keyword>
<evidence type="ECO:0000313" key="3">
    <source>
        <dbReference type="Proteomes" id="UP001470230"/>
    </source>
</evidence>
<feature type="compositionally biased region" description="Basic and acidic residues" evidence="1">
    <location>
        <begin position="336"/>
        <end position="346"/>
    </location>
</feature>
<feature type="region of interest" description="Disordered" evidence="1">
    <location>
        <begin position="499"/>
        <end position="556"/>
    </location>
</feature>
<evidence type="ECO:0008006" key="4">
    <source>
        <dbReference type="Google" id="ProtNLM"/>
    </source>
</evidence>
<gene>
    <name evidence="2" type="ORF">M9Y10_008258</name>
</gene>
<evidence type="ECO:0000313" key="2">
    <source>
        <dbReference type="EMBL" id="KAK8870376.1"/>
    </source>
</evidence>
<reference evidence="2 3" key="1">
    <citation type="submission" date="2024-04" db="EMBL/GenBank/DDBJ databases">
        <title>Tritrichomonas musculus Genome.</title>
        <authorList>
            <person name="Alves-Ferreira E."/>
            <person name="Grigg M."/>
            <person name="Lorenzi H."/>
            <person name="Galac M."/>
        </authorList>
    </citation>
    <scope>NUCLEOTIDE SEQUENCE [LARGE SCALE GENOMIC DNA]</scope>
    <source>
        <strain evidence="2 3">EAF2021</strain>
    </source>
</reference>
<dbReference type="EMBL" id="JAPFFF010000014">
    <property type="protein sequence ID" value="KAK8870376.1"/>
    <property type="molecule type" value="Genomic_DNA"/>
</dbReference>
<feature type="compositionally biased region" description="Basic and acidic residues" evidence="1">
    <location>
        <begin position="499"/>
        <end position="522"/>
    </location>
</feature>
<sequence length="833" mass="97094">MSSRTPFSINLDEDYEIYGIDPNEDLNDWSFLEAKPEPLPERDEEEKRLFEQLLAPSIPEEEIQTEIHDRLKSLLDETSKFIENDVKVELSAPIEISEDQINQFTDKDSFEHKQADRMSTIVKDILHTTQEAEDIDDLIKTLTKSDKIAEEINEEIKKEKENTNEDIINAKSQKQNSFSNTSPATLLSNSNPEEENQTKDELSEPKNIQDTEAAPPQPKLFLERYKRKPGAVSTIIRDQDQTERLSSKFLLDKRKREEENQAELERRIKEREERQKSFFESLDKEVEKHKREVQMIKEIKESKAPSLSEMINQIRPPSQEEPSKEINPALLKPKSKKAEKPPPRYTKEKIDEFLALRTDKLQPKSKQPVLVIELATNNSNKINTPKSEKNSKTKKKEDKENTPHLSNTYQKKVGEKLAAILAPLIKEKKKTDVSKLWKIAIFMRMAVHLRHKRLIEKVIQYRMKLLLKKWRKRRKLMFRKRTLAAISIQRAFRRYKSKLKEKQKADRERKEITDQQILDKTRQMISQKVPDPNNKEDLPSQKYQQQKPKAKPNFSFPILNDPDTSWIDTFEKEKIEGDESSGLFFENEMLDELPNKPIIRLDEVPADKSKDNIRHKHRKGQHQQFQAESQSVPFENNVYDYLSKFGQKIDLKDQDIEGQEIDIYERANAGSRQVLKKNNNNNPENDAKSPKNAETRNSIQSNISANEQQPPQPQSPQQNDTSLRDGYNFKNQNTAKMMQKMLNKKTKQSNPYKNEKPVEKFNRLYGASNGAAANHHAPNIKHTPQERFNNLRTSNTRAQRLKNLKKVWLGTHHEGQQDQPPSSPDPSQGGNQE</sequence>